<feature type="non-terminal residue" evidence="1">
    <location>
        <position position="1"/>
    </location>
</feature>
<evidence type="ECO:0000313" key="1">
    <source>
        <dbReference type="EMBL" id="CAG8651409.1"/>
    </source>
</evidence>
<protein>
    <submittedName>
        <fullName evidence="1">43263_t:CDS:1</fullName>
    </submittedName>
</protein>
<organism evidence="1 2">
    <name type="scientific">Gigaspora margarita</name>
    <dbReference type="NCBI Taxonomy" id="4874"/>
    <lineage>
        <taxon>Eukaryota</taxon>
        <taxon>Fungi</taxon>
        <taxon>Fungi incertae sedis</taxon>
        <taxon>Mucoromycota</taxon>
        <taxon>Glomeromycotina</taxon>
        <taxon>Glomeromycetes</taxon>
        <taxon>Diversisporales</taxon>
        <taxon>Gigasporaceae</taxon>
        <taxon>Gigaspora</taxon>
    </lineage>
</organism>
<dbReference type="EMBL" id="CAJVQB010005025">
    <property type="protein sequence ID" value="CAG8651409.1"/>
    <property type="molecule type" value="Genomic_DNA"/>
</dbReference>
<evidence type="ECO:0000313" key="2">
    <source>
        <dbReference type="Proteomes" id="UP000789901"/>
    </source>
</evidence>
<accession>A0ABN7UQA2</accession>
<gene>
    <name evidence="1" type="ORF">GMARGA_LOCUS9374</name>
</gene>
<sequence>KNDIPTLPEDFLNESYCHLYYNPIIIFHNGKTNQVKGEIICESIYICDPITKLPTGKKIKKSAAEAWEIVPDEVKIAGIVSDKVDYHENFYSEVFEKFLRGNQDRNSGFVLEKMFGAKDESPSSLLLLLQLKEFQESYVKINMAQKWFLLNRKCVEDSIYEHYNQKAEMLFSIKEWNEICYIVRKLLELKAISELRQVLKTTSFLNKDEPYNHEKHYDADLTDYKDPNKPLQKQHLKSWFNINIWSLVIDHGLQNVIEIETVSHIQEKKLEEGTYMSQESVEVAKKFEETKLLADGYKLRKAIHSILLCLSKKVHFEETRIRTMSCQHASLGSQIAILHLNSPKGYVSILKRVKLLEILATTEKIRNLIKFWQKIVLDYVETVNMKTQNDKKFLQELIAIGTEISLSIVILPWSCDTI</sequence>
<dbReference type="Proteomes" id="UP000789901">
    <property type="component" value="Unassembled WGS sequence"/>
</dbReference>
<name>A0ABN7UQA2_GIGMA</name>
<keyword evidence="2" id="KW-1185">Reference proteome</keyword>
<reference evidence="1 2" key="1">
    <citation type="submission" date="2021-06" db="EMBL/GenBank/DDBJ databases">
        <authorList>
            <person name="Kallberg Y."/>
            <person name="Tangrot J."/>
            <person name="Rosling A."/>
        </authorList>
    </citation>
    <scope>NUCLEOTIDE SEQUENCE [LARGE SCALE GENOMIC DNA]</scope>
    <source>
        <strain evidence="1 2">120-4 pot B 10/14</strain>
    </source>
</reference>
<comment type="caution">
    <text evidence="1">The sequence shown here is derived from an EMBL/GenBank/DDBJ whole genome shotgun (WGS) entry which is preliminary data.</text>
</comment>
<proteinExistence type="predicted"/>